<proteinExistence type="predicted"/>
<evidence type="ECO:0000313" key="3">
    <source>
        <dbReference type="EMBL" id="CAJ1954467.1"/>
    </source>
</evidence>
<feature type="compositionally biased region" description="Pro residues" evidence="1">
    <location>
        <begin position="143"/>
        <end position="156"/>
    </location>
</feature>
<feature type="compositionally biased region" description="Low complexity" evidence="1">
    <location>
        <begin position="160"/>
        <end position="174"/>
    </location>
</feature>
<feature type="compositionally biased region" description="Low complexity" evidence="1">
    <location>
        <begin position="76"/>
        <end position="111"/>
    </location>
</feature>
<feature type="compositionally biased region" description="Polar residues" evidence="1">
    <location>
        <begin position="295"/>
        <end position="319"/>
    </location>
</feature>
<evidence type="ECO:0000256" key="1">
    <source>
        <dbReference type="SAM" id="MobiDB-lite"/>
    </source>
</evidence>
<feature type="region of interest" description="Disordered" evidence="1">
    <location>
        <begin position="71"/>
        <end position="375"/>
    </location>
</feature>
<dbReference type="PROSITE" id="PS50076">
    <property type="entry name" value="DNAJ_2"/>
    <property type="match status" value="1"/>
</dbReference>
<dbReference type="Gene3D" id="1.10.287.110">
    <property type="entry name" value="DnaJ domain"/>
    <property type="match status" value="1"/>
</dbReference>
<dbReference type="Proteomes" id="UP001295423">
    <property type="component" value="Unassembled WGS sequence"/>
</dbReference>
<feature type="domain" description="J" evidence="2">
    <location>
        <begin position="6"/>
        <end position="72"/>
    </location>
</feature>
<sequence>MDKDDNPYEILGVTAGATEDEIKKAYRMLARTHHPDKQKTDEQREAASAIFTRIADAYDLLQDPVRRYDWRMKNESSQPRSVSTSTSTSTSTATATRSATQSTTSRATRSPVKSHTPATLQPRASARSSARPQTSASSVRSHNPPPATSTMPPVPRRTPRSAAASAASPVGSRADSAGPRGRRVSAAIPRRAMAGTSPARAKSPARPQPGRTQNIDSSSRGGSRTRQPIKRPSMESMDDRSVQSSMSSRRVPRQPKSGRSLDCNSDHGGGRRVPRRTPRSDDASVNSRTRRPSSKESVNSMTRMKPSRSSVSMGTSMKNSRSEPVLRKTPVSSSRASLFGGLGGMSLRGSTADSGMRNATFESSSSSKSKTSRRR</sequence>
<dbReference type="SUPFAM" id="SSF46565">
    <property type="entry name" value="Chaperone J-domain"/>
    <property type="match status" value="1"/>
</dbReference>
<dbReference type="AlphaFoldDB" id="A0AAD2FWZ0"/>
<dbReference type="PANTHER" id="PTHR24074">
    <property type="entry name" value="CO-CHAPERONE PROTEIN DJLA"/>
    <property type="match status" value="1"/>
</dbReference>
<dbReference type="SMART" id="SM00271">
    <property type="entry name" value="DnaJ"/>
    <property type="match status" value="1"/>
</dbReference>
<name>A0AAD2FWZ0_9STRA</name>
<feature type="compositionally biased region" description="Polar residues" evidence="1">
    <location>
        <begin position="210"/>
        <end position="226"/>
    </location>
</feature>
<reference evidence="3" key="1">
    <citation type="submission" date="2023-08" db="EMBL/GenBank/DDBJ databases">
        <authorList>
            <person name="Audoor S."/>
            <person name="Bilcke G."/>
        </authorList>
    </citation>
    <scope>NUCLEOTIDE SEQUENCE</scope>
</reference>
<dbReference type="CDD" id="cd06257">
    <property type="entry name" value="DnaJ"/>
    <property type="match status" value="1"/>
</dbReference>
<dbReference type="InterPro" id="IPR050817">
    <property type="entry name" value="DjlA_DnaK_co-chaperone"/>
</dbReference>
<evidence type="ECO:0000259" key="2">
    <source>
        <dbReference type="PROSITE" id="PS50076"/>
    </source>
</evidence>
<gene>
    <name evidence="3" type="ORF">CYCCA115_LOCUS15060</name>
</gene>
<organism evidence="3 4">
    <name type="scientific">Cylindrotheca closterium</name>
    <dbReference type="NCBI Taxonomy" id="2856"/>
    <lineage>
        <taxon>Eukaryota</taxon>
        <taxon>Sar</taxon>
        <taxon>Stramenopiles</taxon>
        <taxon>Ochrophyta</taxon>
        <taxon>Bacillariophyta</taxon>
        <taxon>Bacillariophyceae</taxon>
        <taxon>Bacillariophycidae</taxon>
        <taxon>Bacillariales</taxon>
        <taxon>Bacillariaceae</taxon>
        <taxon>Cylindrotheca</taxon>
    </lineage>
</organism>
<dbReference type="EMBL" id="CAKOGP040001869">
    <property type="protein sequence ID" value="CAJ1954467.1"/>
    <property type="molecule type" value="Genomic_DNA"/>
</dbReference>
<dbReference type="InterPro" id="IPR001623">
    <property type="entry name" value="DnaJ_domain"/>
</dbReference>
<evidence type="ECO:0000313" key="4">
    <source>
        <dbReference type="Proteomes" id="UP001295423"/>
    </source>
</evidence>
<dbReference type="Pfam" id="PF00226">
    <property type="entry name" value="DnaJ"/>
    <property type="match status" value="1"/>
</dbReference>
<dbReference type="PRINTS" id="PR00625">
    <property type="entry name" value="JDOMAIN"/>
</dbReference>
<accession>A0AAD2FWZ0</accession>
<keyword evidence="4" id="KW-1185">Reference proteome</keyword>
<protein>
    <recommendedName>
        <fullName evidence="2">J domain-containing protein</fullName>
    </recommendedName>
</protein>
<dbReference type="InterPro" id="IPR036869">
    <property type="entry name" value="J_dom_sf"/>
</dbReference>
<feature type="compositionally biased region" description="Polar residues" evidence="1">
    <location>
        <begin position="126"/>
        <end position="141"/>
    </location>
</feature>
<comment type="caution">
    <text evidence="3">The sequence shown here is derived from an EMBL/GenBank/DDBJ whole genome shotgun (WGS) entry which is preliminary data.</text>
</comment>